<dbReference type="GO" id="GO:0046872">
    <property type="term" value="F:metal ion binding"/>
    <property type="evidence" value="ECO:0007669"/>
    <property type="project" value="UniProtKB-KW"/>
</dbReference>
<evidence type="ECO:0000256" key="11">
    <source>
        <dbReference type="ARBA" id="ARBA00060924"/>
    </source>
</evidence>
<reference evidence="16 17" key="1">
    <citation type="submission" date="2019-03" db="EMBL/GenBank/DDBJ databases">
        <title>Genomic Encyclopedia of Archaeal and Bacterial Type Strains, Phase II (KMG-II): from individual species to whole genera.</title>
        <authorList>
            <person name="Goeker M."/>
        </authorList>
    </citation>
    <scope>NUCLEOTIDE SEQUENCE [LARGE SCALE GENOMIC DNA]</scope>
    <source>
        <strain evidence="16 17">DSM 15388</strain>
    </source>
</reference>
<dbReference type="GO" id="GO:0008720">
    <property type="term" value="F:D-lactate dehydrogenase (NAD+) activity"/>
    <property type="evidence" value="ECO:0007669"/>
    <property type="project" value="TreeGrafter"/>
</dbReference>
<evidence type="ECO:0000256" key="10">
    <source>
        <dbReference type="ARBA" id="ARBA00051291"/>
    </source>
</evidence>
<evidence type="ECO:0000256" key="7">
    <source>
        <dbReference type="ARBA" id="ARBA00023004"/>
    </source>
</evidence>
<evidence type="ECO:0000259" key="14">
    <source>
        <dbReference type="PROSITE" id="PS51379"/>
    </source>
</evidence>
<comment type="cofactor">
    <cofactor evidence="1">
        <name>FAD</name>
        <dbReference type="ChEBI" id="CHEBI:57692"/>
    </cofactor>
</comment>
<evidence type="ECO:0000256" key="4">
    <source>
        <dbReference type="ARBA" id="ARBA00022723"/>
    </source>
</evidence>
<dbReference type="AlphaFoldDB" id="A0A4R3I7V0"/>
<proteinExistence type="inferred from homology"/>
<dbReference type="EMBL" id="SLZR01000006">
    <property type="protein sequence ID" value="TCS41365.1"/>
    <property type="molecule type" value="Genomic_DNA"/>
</dbReference>
<dbReference type="PROSITE" id="PS51387">
    <property type="entry name" value="FAD_PCMH"/>
    <property type="match status" value="1"/>
</dbReference>
<dbReference type="SUPFAM" id="SSF46548">
    <property type="entry name" value="alpha-helical ferredoxin"/>
    <property type="match status" value="1"/>
</dbReference>
<keyword evidence="13" id="KW-0812">Transmembrane</keyword>
<dbReference type="InterPro" id="IPR016169">
    <property type="entry name" value="FAD-bd_PCMH_sub2"/>
</dbReference>
<evidence type="ECO:0000256" key="8">
    <source>
        <dbReference type="ARBA" id="ARBA00023014"/>
    </source>
</evidence>
<keyword evidence="17" id="KW-1185">Reference proteome</keyword>
<dbReference type="GO" id="GO:0071949">
    <property type="term" value="F:FAD binding"/>
    <property type="evidence" value="ECO:0007669"/>
    <property type="project" value="InterPro"/>
</dbReference>
<keyword evidence="4" id="KW-0479">Metal-binding</keyword>
<dbReference type="GO" id="GO:0051990">
    <property type="term" value="F:(R)-2-hydroxyglutarate dehydrogenase activity"/>
    <property type="evidence" value="ECO:0007669"/>
    <property type="project" value="UniProtKB-EC"/>
</dbReference>
<evidence type="ECO:0000259" key="15">
    <source>
        <dbReference type="PROSITE" id="PS51387"/>
    </source>
</evidence>
<evidence type="ECO:0000256" key="6">
    <source>
        <dbReference type="ARBA" id="ARBA00023002"/>
    </source>
</evidence>
<dbReference type="GO" id="GO:1903457">
    <property type="term" value="P:lactate catabolic process"/>
    <property type="evidence" value="ECO:0007669"/>
    <property type="project" value="TreeGrafter"/>
</dbReference>
<protein>
    <recommendedName>
        <fullName evidence="12">D-2-hydroxyglutarate dehydrogenase</fullName>
        <ecNumber evidence="9">1.1.99.39</ecNumber>
    </recommendedName>
</protein>
<dbReference type="EC" id="1.1.99.39" evidence="9"/>
<evidence type="ECO:0000256" key="2">
    <source>
        <dbReference type="ARBA" id="ARBA00022485"/>
    </source>
</evidence>
<keyword evidence="13" id="KW-1133">Transmembrane helix</keyword>
<name>A0A4R3I7V0_9GAMM</name>
<comment type="caution">
    <text evidence="16">The sequence shown here is derived from an EMBL/GenBank/DDBJ whole genome shotgun (WGS) entry which is preliminary data.</text>
</comment>
<dbReference type="GO" id="GO:0004458">
    <property type="term" value="F:D-lactate dehydrogenase (cytochrome) activity"/>
    <property type="evidence" value="ECO:0007669"/>
    <property type="project" value="TreeGrafter"/>
</dbReference>
<dbReference type="InterPro" id="IPR017896">
    <property type="entry name" value="4Fe4S_Fe-S-bd"/>
</dbReference>
<gene>
    <name evidence="16" type="ORF">BCF53_10696</name>
</gene>
<evidence type="ECO:0000256" key="9">
    <source>
        <dbReference type="ARBA" id="ARBA00039003"/>
    </source>
</evidence>
<dbReference type="Pfam" id="PF02913">
    <property type="entry name" value="FAD-oxidase_C"/>
    <property type="match status" value="1"/>
</dbReference>
<evidence type="ECO:0000256" key="1">
    <source>
        <dbReference type="ARBA" id="ARBA00001974"/>
    </source>
</evidence>
<dbReference type="PANTHER" id="PTHR11748">
    <property type="entry name" value="D-LACTATE DEHYDROGENASE"/>
    <property type="match status" value="1"/>
</dbReference>
<feature type="domain" description="4Fe-4S ferredoxin-type" evidence="14">
    <location>
        <begin position="653"/>
        <end position="685"/>
    </location>
</feature>
<keyword evidence="2" id="KW-0004">4Fe-4S</keyword>
<keyword evidence="13" id="KW-0472">Membrane</keyword>
<dbReference type="FunFam" id="3.30.70.2740:FF:000003">
    <property type="entry name" value="Oxidoreductase, FAD-binding, putative"/>
    <property type="match status" value="1"/>
</dbReference>
<dbReference type="Proteomes" id="UP000295793">
    <property type="component" value="Unassembled WGS sequence"/>
</dbReference>
<dbReference type="PROSITE" id="PS00198">
    <property type="entry name" value="4FE4S_FER_1"/>
    <property type="match status" value="1"/>
</dbReference>
<dbReference type="InterPro" id="IPR016164">
    <property type="entry name" value="FAD-linked_Oxase-like_C"/>
</dbReference>
<dbReference type="PANTHER" id="PTHR11748:SF119">
    <property type="entry name" value="D-2-HYDROXYGLUTARATE DEHYDROGENASE"/>
    <property type="match status" value="1"/>
</dbReference>
<dbReference type="GO" id="GO:0051539">
    <property type="term" value="F:4 iron, 4 sulfur cluster binding"/>
    <property type="evidence" value="ECO:0007669"/>
    <property type="project" value="UniProtKB-KW"/>
</dbReference>
<dbReference type="InterPro" id="IPR004113">
    <property type="entry name" value="FAD-bd_oxidored_4_C"/>
</dbReference>
<dbReference type="InterPro" id="IPR016166">
    <property type="entry name" value="FAD-bd_PCMH"/>
</dbReference>
<dbReference type="SUPFAM" id="SSF55103">
    <property type="entry name" value="FAD-linked oxidases, C-terminal domain"/>
    <property type="match status" value="1"/>
</dbReference>
<evidence type="ECO:0000313" key="17">
    <source>
        <dbReference type="Proteomes" id="UP000295793"/>
    </source>
</evidence>
<accession>A0A4R3I7V0</accession>
<evidence type="ECO:0000256" key="13">
    <source>
        <dbReference type="SAM" id="Phobius"/>
    </source>
</evidence>
<comment type="similarity">
    <text evidence="11">In the N-terminal section; belongs to the FAD-binding oxidoreductase/transferase type 4 family.</text>
</comment>
<dbReference type="PROSITE" id="PS51379">
    <property type="entry name" value="4FE4S_FER_2"/>
    <property type="match status" value="1"/>
</dbReference>
<sequence>MLPRIHSITDTQQSYLAFLKTVEEHGFTGDLCPDYANRTVLATDNSIYQVLPQAVVYPKTTEDIQLLAHLAASDEWQHIVLSPRGGGTGTNGQSLTDGLVVDLSRHMNQILEINAEEGWVRVQTGVVKDQLNQALKPFGLFFAPELSTSNRATIGGMINTDASGQGSVSYGKTRDHVLELSTVVLGGDILESKPISKQQAEALYGNTDRLSQIQATVNDIYQRCEADIKAKFPPLNRCLTGYDLAHIYDDGQFNMNNVLCGSEGTLGFIVEAKLNVIKIPKMSALVNVFYDSFESSMRDAQTLMSAMPTSIETIDSTVLGLAKDDIIWHTVSKYFSGDAIEGINLVEYTGESEEELLAKVTSLTQLLQDQTGQPGKNTGFSVAIGNEEVKQIWAMRKKAVGLLGNASGEKRPVPFVEDTAVPPENLADFIMEFRAVLDRENLRYGMFGHVDAGVLHVRPALDLKDEKQFHLVRKITEDVVELVRKYNGILWGEHGKGVRSEFAPEFFGDLYPELQNLKRAFDPFNQLNPGKIATSHGDIPLLKIDEVTTRGELDRTITLKNWTQFADGMYCNGNGACFNYDPYDAMCPSFKLTQDRRQSPKGRASLIREWLRLLGEQQVDTQALSGKKRIPLLHFIPRTFNTLRKRRGEYDFNHEVADSMSTCLSCKSCTGQCPIKVDVPEFRARFLQLYYMRYLRPLKDYFIGMLEFIIPMLTLAPFKAIYNFMMANSLMKKFLANVAGMVDSPLISKLNFNSELKKRNVHYASVHQLNKLSDEEKRRSLILVQDAFTSFFETPVVMEVIDSLQLLGFKVWVMPYSANGKPLHIHGFLPLFKWVANRNQKKLKHMARTNVSLVGLDPAMTLTYRAEYAKYVSEQVPDVLLMQEFLVKRLDILSENADKLKPGSAKLLGHCTEKTNAPAAISDWQSVFSALNQELAHQPVGCCGMAGTFGHETRNRENSENIFNLSWRKVLQDEPAETLLTTGYSCRSQVKRLENKILLHPLQFLLQQKQ</sequence>
<keyword evidence="5" id="KW-0274">FAD</keyword>
<comment type="catalytic activity">
    <reaction evidence="10">
        <text>(R)-2-hydroxyglutarate + A = 2-oxoglutarate + AH2</text>
        <dbReference type="Rhea" id="RHEA:38295"/>
        <dbReference type="ChEBI" id="CHEBI:13193"/>
        <dbReference type="ChEBI" id="CHEBI:15801"/>
        <dbReference type="ChEBI" id="CHEBI:16810"/>
        <dbReference type="ChEBI" id="CHEBI:17499"/>
        <dbReference type="EC" id="1.1.99.39"/>
    </reaction>
    <physiologicalReaction direction="left-to-right" evidence="10">
        <dbReference type="Rhea" id="RHEA:38296"/>
    </physiologicalReaction>
</comment>
<evidence type="ECO:0000256" key="12">
    <source>
        <dbReference type="ARBA" id="ARBA00067680"/>
    </source>
</evidence>
<feature type="domain" description="FAD-binding PCMH-type" evidence="15">
    <location>
        <begin position="48"/>
        <end position="279"/>
    </location>
</feature>
<dbReference type="InterPro" id="IPR036318">
    <property type="entry name" value="FAD-bd_PCMH-like_sf"/>
</dbReference>
<feature type="transmembrane region" description="Helical" evidence="13">
    <location>
        <begin position="701"/>
        <end position="722"/>
    </location>
</feature>
<evidence type="ECO:0000256" key="5">
    <source>
        <dbReference type="ARBA" id="ARBA00022827"/>
    </source>
</evidence>
<keyword evidence="8" id="KW-0411">Iron-sulfur</keyword>
<keyword evidence="3" id="KW-0285">Flavoprotein</keyword>
<dbReference type="SUPFAM" id="SSF56176">
    <property type="entry name" value="FAD-binding/transporter-associated domain-like"/>
    <property type="match status" value="1"/>
</dbReference>
<dbReference type="InterPro" id="IPR017900">
    <property type="entry name" value="4Fe4S_Fe_S_CS"/>
</dbReference>
<keyword evidence="7" id="KW-0408">Iron</keyword>
<dbReference type="RefSeq" id="WP_132701338.1">
    <property type="nucleotide sequence ID" value="NZ_SLZR01000006.1"/>
</dbReference>
<keyword evidence="6" id="KW-0560">Oxidoreductase</keyword>
<organism evidence="16 17">
    <name type="scientific">Reinekea marinisedimentorum</name>
    <dbReference type="NCBI Taxonomy" id="230495"/>
    <lineage>
        <taxon>Bacteria</taxon>
        <taxon>Pseudomonadati</taxon>
        <taxon>Pseudomonadota</taxon>
        <taxon>Gammaproteobacteria</taxon>
        <taxon>Oceanospirillales</taxon>
        <taxon>Saccharospirillaceae</taxon>
        <taxon>Reinekea</taxon>
    </lineage>
</organism>
<evidence type="ECO:0000313" key="16">
    <source>
        <dbReference type="EMBL" id="TCS41365.1"/>
    </source>
</evidence>
<evidence type="ECO:0000256" key="3">
    <source>
        <dbReference type="ARBA" id="ARBA00022630"/>
    </source>
</evidence>
<dbReference type="Gene3D" id="3.30.70.2740">
    <property type="match status" value="1"/>
</dbReference>
<dbReference type="Pfam" id="PF01565">
    <property type="entry name" value="FAD_binding_4"/>
    <property type="match status" value="1"/>
</dbReference>
<dbReference type="InterPro" id="IPR006094">
    <property type="entry name" value="Oxid_FAD_bind_N"/>
</dbReference>
<dbReference type="Gene3D" id="3.30.465.10">
    <property type="match status" value="1"/>
</dbReference>
<dbReference type="OrthoDB" id="9811557at2"/>